<dbReference type="PROSITE" id="PS00061">
    <property type="entry name" value="ADH_SHORT"/>
    <property type="match status" value="1"/>
</dbReference>
<dbReference type="PRINTS" id="PR00081">
    <property type="entry name" value="GDHRDH"/>
</dbReference>
<keyword evidence="2 5" id="KW-0521">NADP</keyword>
<dbReference type="Pfam" id="PF13561">
    <property type="entry name" value="adh_short_C2"/>
    <property type="match status" value="1"/>
</dbReference>
<dbReference type="PRINTS" id="PR00080">
    <property type="entry name" value="SDRFAMILY"/>
</dbReference>
<dbReference type="CDD" id="cd05324">
    <property type="entry name" value="carb_red_PTCR-like_SDR_c"/>
    <property type="match status" value="1"/>
</dbReference>
<dbReference type="EMBL" id="JAINDJ010000007">
    <property type="protein sequence ID" value="KAG9441121.1"/>
    <property type="molecule type" value="Genomic_DNA"/>
</dbReference>
<dbReference type="PANTHER" id="PTHR43490:SF98">
    <property type="entry name" value="OS02G0640600 PROTEIN"/>
    <property type="match status" value="1"/>
</dbReference>
<accession>A0AAV7DZZ1</accession>
<evidence type="ECO:0000256" key="1">
    <source>
        <dbReference type="ARBA" id="ARBA00006484"/>
    </source>
</evidence>
<evidence type="ECO:0000313" key="7">
    <source>
        <dbReference type="Proteomes" id="UP000825729"/>
    </source>
</evidence>
<evidence type="ECO:0000313" key="6">
    <source>
        <dbReference type="EMBL" id="KAG9441121.1"/>
    </source>
</evidence>
<dbReference type="Gene3D" id="3.40.50.720">
    <property type="entry name" value="NAD(P)-binding Rossmann-like Domain"/>
    <property type="match status" value="1"/>
</dbReference>
<evidence type="ECO:0000256" key="3">
    <source>
        <dbReference type="ARBA" id="ARBA00023002"/>
    </source>
</evidence>
<dbReference type="GO" id="GO:0016020">
    <property type="term" value="C:membrane"/>
    <property type="evidence" value="ECO:0007669"/>
    <property type="project" value="TreeGrafter"/>
</dbReference>
<dbReference type="InterPro" id="IPR036291">
    <property type="entry name" value="NAD(P)-bd_dom_sf"/>
</dbReference>
<protein>
    <recommendedName>
        <fullName evidence="5">Short-chain dehydrogenase/reductase</fullName>
        <ecNumber evidence="5">1.1.1.-</ecNumber>
    </recommendedName>
</protein>
<dbReference type="AlphaFoldDB" id="A0AAV7DZZ1"/>
<dbReference type="GO" id="GO:0016616">
    <property type="term" value="F:oxidoreductase activity, acting on the CH-OH group of donors, NAD or NADP as acceptor"/>
    <property type="evidence" value="ECO:0007669"/>
    <property type="project" value="InterPro"/>
</dbReference>
<evidence type="ECO:0000256" key="2">
    <source>
        <dbReference type="ARBA" id="ARBA00022857"/>
    </source>
</evidence>
<reference evidence="6 7" key="1">
    <citation type="submission" date="2021-07" db="EMBL/GenBank/DDBJ databases">
        <title>The Aristolochia fimbriata genome: insights into angiosperm evolution, floral development and chemical biosynthesis.</title>
        <authorList>
            <person name="Jiao Y."/>
        </authorList>
    </citation>
    <scope>NUCLEOTIDE SEQUENCE [LARGE SCALE GENOMIC DNA]</scope>
    <source>
        <strain evidence="6">IBCAS-2021</strain>
        <tissue evidence="6">Leaf</tissue>
    </source>
</reference>
<dbReference type="SUPFAM" id="SSF51735">
    <property type="entry name" value="NAD(P)-binding Rossmann-fold domains"/>
    <property type="match status" value="1"/>
</dbReference>
<keyword evidence="3 5" id="KW-0560">Oxidoreductase</keyword>
<dbReference type="Proteomes" id="UP000825729">
    <property type="component" value="Unassembled WGS sequence"/>
</dbReference>
<dbReference type="InterPro" id="IPR002347">
    <property type="entry name" value="SDR_fam"/>
</dbReference>
<evidence type="ECO:0000256" key="5">
    <source>
        <dbReference type="RuleBase" id="RU369024"/>
    </source>
</evidence>
<name>A0AAV7DZZ1_ARIFI</name>
<dbReference type="InterPro" id="IPR020904">
    <property type="entry name" value="Sc_DH/Rdtase_CS"/>
</dbReference>
<dbReference type="InterPro" id="IPR045313">
    <property type="entry name" value="CBR1-like"/>
</dbReference>
<dbReference type="Pfam" id="PF00106">
    <property type="entry name" value="adh_short"/>
    <property type="match status" value="1"/>
</dbReference>
<dbReference type="PANTHER" id="PTHR43490">
    <property type="entry name" value="(+)-NEOMENTHOL DEHYDROGENASE"/>
    <property type="match status" value="1"/>
</dbReference>
<comment type="similarity">
    <text evidence="1 4">Belongs to the short-chain dehydrogenases/reductases (SDR) family.</text>
</comment>
<evidence type="ECO:0000256" key="4">
    <source>
        <dbReference type="RuleBase" id="RU000363"/>
    </source>
</evidence>
<sequence>MEEQPNTGLDSKRLAVVTGANKGIGHEICRQLLLNGLKVILTARDEIRGLDAVSGLKKSGFSDVGFHHLDVTNSVSIAVLADFIKTRYGKLDILVNNAGIGSGVVLDADGLKDLIVRTGKLEGEEAHSMGIIQESYSLSEECLNTNYSGSKAVTEALIPLLQLSKSPRIVNVSSRMGLLQSITHERARKQLADVDHLTEERIGVVLEWFLKDYKEDKLKDHGWPLPLTGYTVSKAALNAYTRLLAKRHGSFCINAVCPGFVKTDINSNIGFLTVEEGARGPVKLALLPDGGPSGQFFTETELASF</sequence>
<proteinExistence type="inferred from homology"/>
<dbReference type="EC" id="1.1.1.-" evidence="5"/>
<comment type="caution">
    <text evidence="6">The sequence shown here is derived from an EMBL/GenBank/DDBJ whole genome shotgun (WGS) entry which is preliminary data.</text>
</comment>
<gene>
    <name evidence="6" type="ORF">H6P81_016975</name>
</gene>
<organism evidence="6 7">
    <name type="scientific">Aristolochia fimbriata</name>
    <name type="common">White veined hardy Dutchman's pipe vine</name>
    <dbReference type="NCBI Taxonomy" id="158543"/>
    <lineage>
        <taxon>Eukaryota</taxon>
        <taxon>Viridiplantae</taxon>
        <taxon>Streptophyta</taxon>
        <taxon>Embryophyta</taxon>
        <taxon>Tracheophyta</taxon>
        <taxon>Spermatophyta</taxon>
        <taxon>Magnoliopsida</taxon>
        <taxon>Magnoliidae</taxon>
        <taxon>Piperales</taxon>
        <taxon>Aristolochiaceae</taxon>
        <taxon>Aristolochia</taxon>
    </lineage>
</organism>
<keyword evidence="7" id="KW-1185">Reference proteome</keyword>